<dbReference type="PANTHER" id="PTHR30273">
    <property type="entry name" value="PERIPLASMIC SIGNAL SENSOR AND SIGMA FACTOR ACTIVATOR FECR-RELATED"/>
    <property type="match status" value="1"/>
</dbReference>
<gene>
    <name evidence="3" type="ORF">QLS71_006045</name>
</gene>
<dbReference type="PANTHER" id="PTHR30273:SF2">
    <property type="entry name" value="PROTEIN FECR"/>
    <property type="match status" value="1"/>
</dbReference>
<sequence>MKADFNIIEILKKINSTGNIDSSDLEELSLEEKELIENIYNNDLVKQALVFANSLNSEESWREVEAKLKQHDTTTPLWKKAYKYAAVFIGVIGLVFFYQKTANDAPENKIASDSIELIMDNGKVLIISSNGESQIISKNGQVIGSQKGSKIDYSINSNVDKLAYNQLKIPNGKTFNITLSDGTKVYLNSGSSLKYPVKFLKGMQREVFLEGEAYFEVSKDALHPFLVNASDMNVKVLGTKFNVSSYKNDVEISTVLVEGSVSLSNDSNPNNESVLTPGYKGVLNKSNLDSDIVLEKVNTDLYTGWINGDLLFRKSSFIDMVKKLERSYDVKIINNNKLLNTLKFNGSFNVNIESIENIMKSLSEVQPFVYKINNNTITITN</sequence>
<protein>
    <submittedName>
        <fullName evidence="3">FecR domain-containing protein</fullName>
    </submittedName>
</protein>
<dbReference type="Proteomes" id="UP001224325">
    <property type="component" value="Chromosome"/>
</dbReference>
<dbReference type="Pfam" id="PF16344">
    <property type="entry name" value="FecR_C"/>
    <property type="match status" value="1"/>
</dbReference>
<dbReference type="AlphaFoldDB" id="A0AAU7EKJ8"/>
<dbReference type="FunFam" id="2.60.120.1440:FF:000001">
    <property type="entry name" value="Putative anti-sigma factor"/>
    <property type="match status" value="1"/>
</dbReference>
<organism evidence="3 4">
    <name type="scientific">Mariniflexile litorale</name>
    <dbReference type="NCBI Taxonomy" id="3045158"/>
    <lineage>
        <taxon>Bacteria</taxon>
        <taxon>Pseudomonadati</taxon>
        <taxon>Bacteroidota</taxon>
        <taxon>Flavobacteriia</taxon>
        <taxon>Flavobacteriales</taxon>
        <taxon>Flavobacteriaceae</taxon>
        <taxon>Mariniflexile</taxon>
    </lineage>
</organism>
<accession>A0AAU7EKJ8</accession>
<dbReference type="InterPro" id="IPR012373">
    <property type="entry name" value="Ferrdict_sens_TM"/>
</dbReference>
<dbReference type="InterPro" id="IPR032508">
    <property type="entry name" value="FecR_C"/>
</dbReference>
<dbReference type="InterPro" id="IPR006860">
    <property type="entry name" value="FecR"/>
</dbReference>
<dbReference type="EMBL" id="CP155618">
    <property type="protein sequence ID" value="XBL15577.1"/>
    <property type="molecule type" value="Genomic_DNA"/>
</dbReference>
<evidence type="ECO:0000259" key="1">
    <source>
        <dbReference type="Pfam" id="PF04773"/>
    </source>
</evidence>
<evidence type="ECO:0000313" key="4">
    <source>
        <dbReference type="Proteomes" id="UP001224325"/>
    </source>
</evidence>
<dbReference type="RefSeq" id="WP_308991576.1">
    <property type="nucleotide sequence ID" value="NZ_CP155618.1"/>
</dbReference>
<name>A0AAU7EKJ8_9FLAO</name>
<dbReference type="Pfam" id="PF04773">
    <property type="entry name" value="FecR"/>
    <property type="match status" value="1"/>
</dbReference>
<dbReference type="GO" id="GO:0016989">
    <property type="term" value="F:sigma factor antagonist activity"/>
    <property type="evidence" value="ECO:0007669"/>
    <property type="project" value="TreeGrafter"/>
</dbReference>
<keyword evidence="4" id="KW-1185">Reference proteome</keyword>
<evidence type="ECO:0000259" key="2">
    <source>
        <dbReference type="Pfam" id="PF16344"/>
    </source>
</evidence>
<evidence type="ECO:0000313" key="3">
    <source>
        <dbReference type="EMBL" id="XBL15577.1"/>
    </source>
</evidence>
<dbReference type="Gene3D" id="3.55.50.30">
    <property type="match status" value="1"/>
</dbReference>
<dbReference type="Gene3D" id="2.60.120.1440">
    <property type="match status" value="1"/>
</dbReference>
<feature type="domain" description="Protein FecR C-terminal" evidence="2">
    <location>
        <begin position="310"/>
        <end position="379"/>
    </location>
</feature>
<feature type="domain" description="FecR protein" evidence="1">
    <location>
        <begin position="168"/>
        <end position="261"/>
    </location>
</feature>
<proteinExistence type="predicted"/>
<reference evidence="3" key="1">
    <citation type="submission" date="2024-04" db="EMBL/GenBank/DDBJ databases">
        <title>Mariniflexile litorale, isolated from the shallow sediments of the Sea of Japan.</title>
        <authorList>
            <person name="Romanenko L."/>
            <person name="Isaeva M."/>
        </authorList>
    </citation>
    <scope>NUCLEOTIDE SEQUENCE [LARGE SCALE GENOMIC DNA]</scope>
    <source>
        <strain evidence="3">KMM 9835</strain>
    </source>
</reference>
<dbReference type="KEGG" id="mlil:QLS71_006045"/>